<dbReference type="EMBL" id="JABAGV010000364">
    <property type="protein sequence ID" value="MBC2478319.1"/>
    <property type="molecule type" value="Genomic_DNA"/>
</dbReference>
<gene>
    <name evidence="1" type="ORF">HGI39_27340</name>
</gene>
<evidence type="ECO:0000313" key="2">
    <source>
        <dbReference type="Proteomes" id="UP001194098"/>
    </source>
</evidence>
<reference evidence="1" key="1">
    <citation type="submission" date="2020-04" db="EMBL/GenBank/DDBJ databases">
        <authorList>
            <person name="Brown S."/>
        </authorList>
    </citation>
    <scope>NUCLEOTIDE SEQUENCE</scope>
    <source>
        <strain evidence="1">DJ015</strain>
    </source>
</reference>
<organism evidence="1 2">
    <name type="scientific">Clostridium beijerinckii</name>
    <name type="common">Clostridium MP</name>
    <dbReference type="NCBI Taxonomy" id="1520"/>
    <lineage>
        <taxon>Bacteria</taxon>
        <taxon>Bacillati</taxon>
        <taxon>Bacillota</taxon>
        <taxon>Clostridia</taxon>
        <taxon>Eubacteriales</taxon>
        <taxon>Clostridiaceae</taxon>
        <taxon>Clostridium</taxon>
    </lineage>
</organism>
<sequence>MVIIEERMDKSDLMENYLNYNLCGKFISAGN</sequence>
<accession>A0AAW3WI86</accession>
<comment type="caution">
    <text evidence="1">The sequence shown here is derived from an EMBL/GenBank/DDBJ whole genome shotgun (WGS) entry which is preliminary data.</text>
</comment>
<dbReference type="Proteomes" id="UP001194098">
    <property type="component" value="Unassembled WGS sequence"/>
</dbReference>
<feature type="non-terminal residue" evidence="1">
    <location>
        <position position="31"/>
    </location>
</feature>
<evidence type="ECO:0000313" key="1">
    <source>
        <dbReference type="EMBL" id="MBC2478319.1"/>
    </source>
</evidence>
<proteinExistence type="predicted"/>
<name>A0AAW3WI86_CLOBE</name>
<protein>
    <submittedName>
        <fullName evidence="1">AraC family transcriptional regulator</fullName>
    </submittedName>
</protein>
<reference evidence="1" key="2">
    <citation type="journal article" date="2022" name="Nat. Biotechnol.">
        <title>Carbon-negative production of acetone and isopropanol by gas fermentation at industrial pilot scale.</title>
        <authorList>
            <person name="Liew F.E."/>
            <person name="Nogle R."/>
            <person name="Abdalla T."/>
            <person name="Rasor B.J."/>
            <person name="Canter C."/>
            <person name="Jensen R.O."/>
            <person name="Wang L."/>
            <person name="Strutz J."/>
            <person name="Chirania P."/>
            <person name="De Tissera S."/>
            <person name="Mueller A.P."/>
            <person name="Ruan Z."/>
            <person name="Gao A."/>
            <person name="Tran L."/>
            <person name="Engle N.L."/>
            <person name="Bromley J.C."/>
            <person name="Daniell J."/>
            <person name="Conrado R."/>
            <person name="Tschaplinski T.J."/>
            <person name="Giannone R.J."/>
            <person name="Hettich R.L."/>
            <person name="Karim A.S."/>
            <person name="Simpson S.D."/>
            <person name="Brown S.D."/>
            <person name="Leang C."/>
            <person name="Jewett M.C."/>
            <person name="Kopke M."/>
        </authorList>
    </citation>
    <scope>NUCLEOTIDE SEQUENCE</scope>
    <source>
        <strain evidence="1">DJ015</strain>
    </source>
</reference>
<dbReference type="AlphaFoldDB" id="A0AAW3WI86"/>